<dbReference type="AlphaFoldDB" id="A0A0N7LA50"/>
<sequence length="480" mass="54757">MLQDDCVDDRIMLGISRYWFAIVMRNRWQYVHADCNEVLDMIAECRSFPWLTREVKTLTVGSDQYAPSNFSHKLWGSDQDGYIIEPDIRSVPSLAERVFMDLRRIMRIPFYSQGEDCYGHPSALDKSREEYKVLVEKLKERKGEACECDMCVRIDEPTWPFLEPDDFYDADAFTLGEGHAGIEVEDYDDLNGPFGDGLIPGIDSFEEYWNAVQTLISLLRPRHLIMIDRAAPLPERLVQHIAALGCLRILEIKYIYPQFCMPAYYKDMMEHVEELSISVEWSSDYLSLAEWDESTQGADTEELESYAIGRLREETTADGSVVLRIKSMGGHQARLIDDSPEQSLGRRLLVLIESSSALRRLELLDDAAYCVLLSTRLLPVFATLDAVETRATKPASFEYCAGRLSHFSKSKEAHLAYTRPLSSLRGAFLSLVKTEASRPLRESDVLEVADRTEFSILSSGLRKMATEIVQNFNKRENLGC</sequence>
<organism evidence="1 2">
    <name type="scientific">Ceraceosorus bombacis</name>
    <dbReference type="NCBI Taxonomy" id="401625"/>
    <lineage>
        <taxon>Eukaryota</taxon>
        <taxon>Fungi</taxon>
        <taxon>Dikarya</taxon>
        <taxon>Basidiomycota</taxon>
        <taxon>Ustilaginomycotina</taxon>
        <taxon>Exobasidiomycetes</taxon>
        <taxon>Ceraceosorales</taxon>
        <taxon>Ceraceosoraceae</taxon>
        <taxon>Ceraceosorus</taxon>
    </lineage>
</organism>
<evidence type="ECO:0000313" key="2">
    <source>
        <dbReference type="Proteomes" id="UP000054845"/>
    </source>
</evidence>
<dbReference type="EMBL" id="CCYA01000267">
    <property type="protein sequence ID" value="CEH15602.1"/>
    <property type="molecule type" value="Genomic_DNA"/>
</dbReference>
<accession>A0A0N7LA50</accession>
<dbReference type="Proteomes" id="UP000054845">
    <property type="component" value="Unassembled WGS sequence"/>
</dbReference>
<keyword evidence="2" id="KW-1185">Reference proteome</keyword>
<protein>
    <submittedName>
        <fullName evidence="1">Uncharacterized protein</fullName>
    </submittedName>
</protein>
<name>A0A0N7LA50_9BASI</name>
<proteinExistence type="predicted"/>
<evidence type="ECO:0000313" key="1">
    <source>
        <dbReference type="EMBL" id="CEH15602.1"/>
    </source>
</evidence>
<reference evidence="1 2" key="1">
    <citation type="submission" date="2014-09" db="EMBL/GenBank/DDBJ databases">
        <authorList>
            <person name="Magalhaes I.L.F."/>
            <person name="Oliveira U."/>
            <person name="Santos F.R."/>
            <person name="Vidigal T.H.D.A."/>
            <person name="Brescovit A.D."/>
            <person name="Santos A.J."/>
        </authorList>
    </citation>
    <scope>NUCLEOTIDE SEQUENCE [LARGE SCALE GENOMIC DNA]</scope>
</reference>